<evidence type="ECO:0000259" key="1">
    <source>
        <dbReference type="Pfam" id="PF23347"/>
    </source>
</evidence>
<accession>A0A1B6FEN7</accession>
<feature type="domain" description="NUP160 C-terminal TPR" evidence="1">
    <location>
        <begin position="10"/>
        <end position="108"/>
    </location>
</feature>
<reference evidence="2" key="1">
    <citation type="submission" date="2015-11" db="EMBL/GenBank/DDBJ databases">
        <title>De novo transcriptome assembly of four potential Pierce s Disease insect vectors from Arizona vineyards.</title>
        <authorList>
            <person name="Tassone E.E."/>
        </authorList>
    </citation>
    <scope>NUCLEOTIDE SEQUENCE</scope>
</reference>
<sequence>NRDPKGVELKYLLKNDLNLYDVIEHNVPQIGWVFLQKIIAKHQPQYSTELYQTVAKRLIVLDIDVPDWTMKPYKKTHIGEVIRLYTDEGRLDRATYLSLEYIWTALGHFGSVALQDFGL</sequence>
<dbReference type="InterPro" id="IPR056536">
    <property type="entry name" value="TPR_NUP160_C"/>
</dbReference>
<organism evidence="2">
    <name type="scientific">Cuerna arida</name>
    <dbReference type="NCBI Taxonomy" id="1464854"/>
    <lineage>
        <taxon>Eukaryota</taxon>
        <taxon>Metazoa</taxon>
        <taxon>Ecdysozoa</taxon>
        <taxon>Arthropoda</taxon>
        <taxon>Hexapoda</taxon>
        <taxon>Insecta</taxon>
        <taxon>Pterygota</taxon>
        <taxon>Neoptera</taxon>
        <taxon>Paraneoptera</taxon>
        <taxon>Hemiptera</taxon>
        <taxon>Auchenorrhyncha</taxon>
        <taxon>Membracoidea</taxon>
        <taxon>Cicadellidae</taxon>
        <taxon>Cicadellinae</taxon>
        <taxon>Proconiini</taxon>
        <taxon>Cuerna</taxon>
    </lineage>
</organism>
<name>A0A1B6FEN7_9HEMI</name>
<protein>
    <recommendedName>
        <fullName evidence="1">NUP160 C-terminal TPR domain-containing protein</fullName>
    </recommendedName>
</protein>
<feature type="non-terminal residue" evidence="2">
    <location>
        <position position="1"/>
    </location>
</feature>
<dbReference type="AlphaFoldDB" id="A0A1B6FEN7"/>
<feature type="non-terminal residue" evidence="2">
    <location>
        <position position="119"/>
    </location>
</feature>
<dbReference type="Pfam" id="PF23347">
    <property type="entry name" value="TPR_Nup160_C"/>
    <property type="match status" value="1"/>
</dbReference>
<proteinExistence type="predicted"/>
<dbReference type="EMBL" id="GECZ01021356">
    <property type="protein sequence ID" value="JAS48413.1"/>
    <property type="molecule type" value="Transcribed_RNA"/>
</dbReference>
<gene>
    <name evidence="2" type="ORF">g.2386</name>
</gene>
<evidence type="ECO:0000313" key="2">
    <source>
        <dbReference type="EMBL" id="JAS48413.1"/>
    </source>
</evidence>